<dbReference type="AlphaFoldDB" id="A0A7X0X7U8"/>
<reference evidence="1 2" key="1">
    <citation type="submission" date="2020-03" db="EMBL/GenBank/DDBJ databases">
        <title>Soil Listeria distribution.</title>
        <authorList>
            <person name="Liao J."/>
            <person name="Wiedmann M."/>
        </authorList>
    </citation>
    <scope>NUCLEOTIDE SEQUENCE [LARGE SCALE GENOMIC DNA]</scope>
    <source>
        <strain evidence="1 2">FSL L7-1554</strain>
    </source>
</reference>
<evidence type="ECO:0000313" key="2">
    <source>
        <dbReference type="Proteomes" id="UP000561617"/>
    </source>
</evidence>
<proteinExistence type="predicted"/>
<gene>
    <name evidence="1" type="ORF">HCJ38_07780</name>
</gene>
<dbReference type="RefSeq" id="WP_185381008.1">
    <property type="nucleotide sequence ID" value="NZ_JAASTW010000008.1"/>
</dbReference>
<organism evidence="1 2">
    <name type="scientific">Listeria immobilis</name>
    <dbReference type="NCBI Taxonomy" id="2713502"/>
    <lineage>
        <taxon>Bacteria</taxon>
        <taxon>Bacillati</taxon>
        <taxon>Bacillota</taxon>
        <taxon>Bacilli</taxon>
        <taxon>Bacillales</taxon>
        <taxon>Listeriaceae</taxon>
        <taxon>Listeria</taxon>
    </lineage>
</organism>
<accession>A0A7X0X7U8</accession>
<name>A0A7X0X7U8_9LIST</name>
<protein>
    <submittedName>
        <fullName evidence="1">Uncharacterized protein</fullName>
    </submittedName>
</protein>
<dbReference type="Pfam" id="PF24711">
    <property type="entry name" value="YxiG"/>
    <property type="match status" value="1"/>
</dbReference>
<sequence length="137" mass="15840">MSLKRKKGTLNQAIGKELYKYAEKRLHETHINLHEASLEFIFAENDEDDTPLTLKIEGVTAYYFQRDNGESRHDLDTEKSSLLLIETLEVVVPPFKIGHNQTDFLAEGNLVLELDRMSYVIECKKIKLNDVVFNLDK</sequence>
<evidence type="ECO:0000313" key="1">
    <source>
        <dbReference type="EMBL" id="MBC1488908.1"/>
    </source>
</evidence>
<dbReference type="EMBL" id="JAASTW010000008">
    <property type="protein sequence ID" value="MBC1488908.1"/>
    <property type="molecule type" value="Genomic_DNA"/>
</dbReference>
<dbReference type="Proteomes" id="UP000561617">
    <property type="component" value="Unassembled WGS sequence"/>
</dbReference>
<comment type="caution">
    <text evidence="1">The sequence shown here is derived from an EMBL/GenBank/DDBJ whole genome shotgun (WGS) entry which is preliminary data.</text>
</comment>
<dbReference type="InterPro" id="IPR057808">
    <property type="entry name" value="YxiG"/>
</dbReference>